<keyword evidence="10" id="KW-1185">Reference proteome</keyword>
<evidence type="ECO:0000313" key="9">
    <source>
        <dbReference type="EMBL" id="MBV7259365.1"/>
    </source>
</evidence>
<reference evidence="9" key="1">
    <citation type="submission" date="2021-04" db="EMBL/GenBank/DDBJ databases">
        <authorList>
            <person name="Pira H."/>
            <person name="Risdian C."/>
            <person name="Wink J."/>
        </authorList>
    </citation>
    <scope>NUCLEOTIDE SEQUENCE</scope>
    <source>
        <strain evidence="9">WH158</strain>
    </source>
</reference>
<keyword evidence="6" id="KW-0408">Iron</keyword>
<keyword evidence="3" id="KW-0808">Transferase</keyword>
<feature type="domain" description="Aminotransferase class V" evidence="8">
    <location>
        <begin position="25"/>
        <end position="385"/>
    </location>
</feature>
<protein>
    <recommendedName>
        <fullName evidence="2">Cysteine desulfurase</fullName>
    </recommendedName>
</protein>
<name>A0A9X1F306_9SPHN</name>
<gene>
    <name evidence="9" type="ORF">KCG46_07240</name>
</gene>
<proteinExistence type="predicted"/>
<dbReference type="InterPro" id="IPR016454">
    <property type="entry name" value="Cysteine_dSase"/>
</dbReference>
<comment type="caution">
    <text evidence="9">The sequence shown here is derived from an EMBL/GenBank/DDBJ whole genome shotgun (WGS) entry which is preliminary data.</text>
</comment>
<evidence type="ECO:0000256" key="6">
    <source>
        <dbReference type="ARBA" id="ARBA00023004"/>
    </source>
</evidence>
<dbReference type="GO" id="GO:0008483">
    <property type="term" value="F:transaminase activity"/>
    <property type="evidence" value="ECO:0007669"/>
    <property type="project" value="UniProtKB-KW"/>
</dbReference>
<dbReference type="PANTHER" id="PTHR11601">
    <property type="entry name" value="CYSTEINE DESULFURYLASE FAMILY MEMBER"/>
    <property type="match status" value="1"/>
</dbReference>
<dbReference type="EMBL" id="JAGSPC010000001">
    <property type="protein sequence ID" value="MBV7259365.1"/>
    <property type="molecule type" value="Genomic_DNA"/>
</dbReference>
<dbReference type="PANTHER" id="PTHR11601:SF34">
    <property type="entry name" value="CYSTEINE DESULFURASE"/>
    <property type="match status" value="1"/>
</dbReference>
<accession>A0A9X1F306</accession>
<evidence type="ECO:0000313" key="10">
    <source>
        <dbReference type="Proteomes" id="UP001138681"/>
    </source>
</evidence>
<keyword evidence="5" id="KW-0663">Pyridoxal phosphate</keyword>
<evidence type="ECO:0000256" key="1">
    <source>
        <dbReference type="ARBA" id="ARBA00001933"/>
    </source>
</evidence>
<dbReference type="Proteomes" id="UP001138681">
    <property type="component" value="Unassembled WGS sequence"/>
</dbReference>
<evidence type="ECO:0000256" key="5">
    <source>
        <dbReference type="ARBA" id="ARBA00022898"/>
    </source>
</evidence>
<dbReference type="Pfam" id="PF00266">
    <property type="entry name" value="Aminotran_5"/>
    <property type="match status" value="1"/>
</dbReference>
<evidence type="ECO:0000256" key="4">
    <source>
        <dbReference type="ARBA" id="ARBA00022723"/>
    </source>
</evidence>
<keyword evidence="4" id="KW-0479">Metal-binding</keyword>
<dbReference type="AlphaFoldDB" id="A0A9X1F306"/>
<keyword evidence="7" id="KW-0411">Iron-sulfur</keyword>
<evidence type="ECO:0000256" key="7">
    <source>
        <dbReference type="ARBA" id="ARBA00023014"/>
    </source>
</evidence>
<comment type="cofactor">
    <cofactor evidence="1">
        <name>pyridoxal 5'-phosphate</name>
        <dbReference type="ChEBI" id="CHEBI:597326"/>
    </cofactor>
</comment>
<evidence type="ECO:0000259" key="8">
    <source>
        <dbReference type="Pfam" id="PF00266"/>
    </source>
</evidence>
<sequence>MSKLPYRNCWSHRPAGNIMRIDDTIYLDYQAATPIDPRVLAGMTDAFRRNFANPHATDHFLGRLANDAIEHAAIAIANCVGAFAEDIVFTSGATEANALALTSARSECGFDRHPTIVTCGGDHKSVIDQAHHFGLNVRTIELDSNGAPDIDHASQIIDGETALVSVIGVNNENGAITDLASIGAICAETGTLFHADLSQSLSSVPIDIEAANLSYATLSSQKAYGPKGIGALVVDPKARARLSPLLVGGGQQDGLRGGTMPTELCVGFGIACDLIREERKTESSRLAILRDRLVNGIEAAGWGKLLGDRSNRHPGNALIELFKMSAFDLLSRAQPKIAASTRSSCSSSDEDYSHVLRAMGLGRERAERCVRFSLGRFSDEKQIDEVLATLDGISHDIAERD</sequence>
<evidence type="ECO:0000256" key="3">
    <source>
        <dbReference type="ARBA" id="ARBA00022679"/>
    </source>
</evidence>
<keyword evidence="9" id="KW-0032">Aminotransferase</keyword>
<dbReference type="PIRSF" id="PIRSF005572">
    <property type="entry name" value="NifS"/>
    <property type="match status" value="1"/>
</dbReference>
<dbReference type="InterPro" id="IPR000192">
    <property type="entry name" value="Aminotrans_V_dom"/>
</dbReference>
<organism evidence="9 10">
    <name type="scientific">Erythrobacter crassostreae</name>
    <dbReference type="NCBI Taxonomy" id="2828328"/>
    <lineage>
        <taxon>Bacteria</taxon>
        <taxon>Pseudomonadati</taxon>
        <taxon>Pseudomonadota</taxon>
        <taxon>Alphaproteobacteria</taxon>
        <taxon>Sphingomonadales</taxon>
        <taxon>Erythrobacteraceae</taxon>
        <taxon>Erythrobacter/Porphyrobacter group</taxon>
        <taxon>Erythrobacter</taxon>
    </lineage>
</organism>
<evidence type="ECO:0000256" key="2">
    <source>
        <dbReference type="ARBA" id="ARBA00013558"/>
    </source>
</evidence>
<dbReference type="RefSeq" id="WP_218404598.1">
    <property type="nucleotide sequence ID" value="NZ_JAGSPC010000001.1"/>
</dbReference>